<evidence type="ECO:0000313" key="5">
    <source>
        <dbReference type="EMBL" id="SET00103.1"/>
    </source>
</evidence>
<proteinExistence type="predicted"/>
<protein>
    <recommendedName>
        <fullName evidence="8">PEGA domain-containing protein</fullName>
    </recommendedName>
</protein>
<evidence type="ECO:0000256" key="1">
    <source>
        <dbReference type="SAM" id="MobiDB-lite"/>
    </source>
</evidence>
<feature type="signal peptide" evidence="3">
    <location>
        <begin position="1"/>
        <end position="23"/>
    </location>
</feature>
<sequence>MRIPALLPVAVLALALWAPPARSQEQGGLGLDLSSETSSSESAPEEQPAPGMGLDLREGEESAVSLTPRFILLGLETPERAGSQQASAWLRELAKGAMSSGMVEFAATPKQARERLEAGYEAALSCAQASCMTEPAEQLDADLLTTARLSLEDAGWTLRAWTYDRDRGVVHEDVVSGRNPKDEAFQKEAATKLGNRMMALARPRALLKVSVNVPTAVVKVGERILGVGSVEARLAPGTVQLEVSADEYASFTKTVVLKPGAREEVQVRMEISGPAPEGPEDGVARVSSKRRGGSSTPIYKRPAFYTALVGLAVAGAGAVMSMSAKDVEKRATDTNGDGIIDVTRKEMLDAKSQANLAAGLLIGGGAVAAGSVTWLLVIPSRSESAAPVGTVSAGGASTAVHVVVGGSF</sequence>
<gene>
    <name evidence="4" type="ORF">MFU01_06850</name>
    <name evidence="5" type="ORF">SAMN05443572_101806</name>
</gene>
<evidence type="ECO:0000313" key="7">
    <source>
        <dbReference type="Proteomes" id="UP000321514"/>
    </source>
</evidence>
<evidence type="ECO:0000256" key="3">
    <source>
        <dbReference type="SAM" id="SignalP"/>
    </source>
</evidence>
<feature type="chain" id="PRO_5022950509" description="PEGA domain-containing protein" evidence="3">
    <location>
        <begin position="24"/>
        <end position="408"/>
    </location>
</feature>
<dbReference type="STRING" id="1334629.MFUL124B02_05000"/>
<dbReference type="Proteomes" id="UP000183760">
    <property type="component" value="Unassembled WGS sequence"/>
</dbReference>
<reference evidence="4 7" key="2">
    <citation type="submission" date="2019-07" db="EMBL/GenBank/DDBJ databases">
        <title>Whole genome shotgun sequence of Myxococcus fulvus NBRC 100333.</title>
        <authorList>
            <person name="Hosoyama A."/>
            <person name="Uohara A."/>
            <person name="Ohji S."/>
            <person name="Ichikawa N."/>
        </authorList>
    </citation>
    <scope>NUCLEOTIDE SEQUENCE [LARGE SCALE GENOMIC DNA]</scope>
    <source>
        <strain evidence="4 7">NBRC 100333</strain>
    </source>
</reference>
<feature type="transmembrane region" description="Helical" evidence="2">
    <location>
        <begin position="303"/>
        <end position="322"/>
    </location>
</feature>
<dbReference type="EMBL" id="FOIB01000001">
    <property type="protein sequence ID" value="SET00103.1"/>
    <property type="molecule type" value="Genomic_DNA"/>
</dbReference>
<keyword evidence="2" id="KW-0812">Transmembrane</keyword>
<dbReference type="RefSeq" id="WP_074949119.1">
    <property type="nucleotide sequence ID" value="NZ_BJXR01000010.1"/>
</dbReference>
<evidence type="ECO:0000313" key="6">
    <source>
        <dbReference type="Proteomes" id="UP000183760"/>
    </source>
</evidence>
<keyword evidence="6" id="KW-1185">Reference proteome</keyword>
<feature type="transmembrane region" description="Helical" evidence="2">
    <location>
        <begin position="354"/>
        <end position="377"/>
    </location>
</feature>
<feature type="compositionally biased region" description="Low complexity" evidence="1">
    <location>
        <begin position="34"/>
        <end position="46"/>
    </location>
</feature>
<comment type="caution">
    <text evidence="4">The sequence shown here is derived from an EMBL/GenBank/DDBJ whole genome shotgun (WGS) entry which is preliminary data.</text>
</comment>
<keyword evidence="2" id="KW-0472">Membrane</keyword>
<keyword evidence="2" id="KW-1133">Transmembrane helix</keyword>
<dbReference type="AlphaFoldDB" id="A0A511SWW7"/>
<evidence type="ECO:0000313" key="4">
    <source>
        <dbReference type="EMBL" id="GEN05648.1"/>
    </source>
</evidence>
<keyword evidence="3" id="KW-0732">Signal</keyword>
<dbReference type="Proteomes" id="UP000321514">
    <property type="component" value="Unassembled WGS sequence"/>
</dbReference>
<dbReference type="EMBL" id="BJXR01000010">
    <property type="protein sequence ID" value="GEN05648.1"/>
    <property type="molecule type" value="Genomic_DNA"/>
</dbReference>
<dbReference type="OrthoDB" id="5507613at2"/>
<evidence type="ECO:0000256" key="2">
    <source>
        <dbReference type="SAM" id="Phobius"/>
    </source>
</evidence>
<evidence type="ECO:0008006" key="8">
    <source>
        <dbReference type="Google" id="ProtNLM"/>
    </source>
</evidence>
<name>A0A511SWW7_MYXFU</name>
<feature type="region of interest" description="Disordered" evidence="1">
    <location>
        <begin position="25"/>
        <end position="55"/>
    </location>
</feature>
<accession>A0A511SWW7</accession>
<organism evidence="4 7">
    <name type="scientific">Myxococcus fulvus</name>
    <dbReference type="NCBI Taxonomy" id="33"/>
    <lineage>
        <taxon>Bacteria</taxon>
        <taxon>Pseudomonadati</taxon>
        <taxon>Myxococcota</taxon>
        <taxon>Myxococcia</taxon>
        <taxon>Myxococcales</taxon>
        <taxon>Cystobacterineae</taxon>
        <taxon>Myxococcaceae</taxon>
        <taxon>Myxococcus</taxon>
    </lineage>
</organism>
<feature type="region of interest" description="Disordered" evidence="1">
    <location>
        <begin position="272"/>
        <end position="294"/>
    </location>
</feature>
<reference evidence="5 6" key="1">
    <citation type="submission" date="2016-10" db="EMBL/GenBank/DDBJ databases">
        <authorList>
            <person name="Varghese N."/>
            <person name="Submissions S."/>
        </authorList>
    </citation>
    <scope>NUCLEOTIDE SEQUENCE [LARGE SCALE GENOMIC DNA]</scope>
    <source>
        <strain evidence="5 6">DSM 16525</strain>
    </source>
</reference>